<evidence type="ECO:0000256" key="3">
    <source>
        <dbReference type="SAM" id="MobiDB-lite"/>
    </source>
</evidence>
<dbReference type="Pfam" id="PF07707">
    <property type="entry name" value="BACK"/>
    <property type="match status" value="1"/>
</dbReference>
<sequence>MKKGANKRKRNQKDKDAEEDIKEEQNQNQNQNQKPGTAKPQPPPAKRSRMAAAPSKAASRPKSKPKPKPEPEYFEEQRNLEDLWKAAIPIGMEWDQLDAVYKYNWNFSNLEDAFEEGGVLHDKKVYLFVCSEPQLVPFKGENLLTVIPVVVAIVSPFPPSDKIGIKSVQRVSEDILPMKQMKMDWVPYIPLENRCALKHLKIDRLKQFEYCLPYLYQPFKEDENEQKTVVQILFPVEAKPVICEFDWKFDGLEEFTNKLIEEEELSEDQRDTFKEFVKEKVREEKKANREAREARKMALAEMSEETKQAFENMKFYKFYPVPTPDTPDVSKVKAQYINRYYRTATQFLLSQHLLLQDKQSSELALYLPLNAVEVLLSSDDLLVESEDQVLLFVLEWSRHRYPKLEERRQILSSYVGGLIRFSHHIPGERWLHPVKVVELGSPFTGSMVSLELKREECAVLSPTRVIISQPFSLAKREYALSLYVDDAKGSPGVSILVRRKESERVSFRWELAAVMKALQDLVMLGADCIVSRSIYDGIQSEHDVEEFREHSMGSNIFGIPWAEFISDDSPYFINGIFRINSSTAMAFDPGQEYWNLHVQSESADWDQLLQRLNLLKG</sequence>
<reference evidence="5" key="2">
    <citation type="journal article" date="2023" name="Plants (Basel)">
        <title>Annotation of the Turnera subulata (Passifloraceae) Draft Genome Reveals the S-Locus Evolved after the Divergence of Turneroideae from Passifloroideae in a Stepwise Manner.</title>
        <authorList>
            <person name="Henning P.M."/>
            <person name="Roalson E.H."/>
            <person name="Mir W."/>
            <person name="McCubbin A.G."/>
            <person name="Shore J.S."/>
        </authorList>
    </citation>
    <scope>NUCLEOTIDE SEQUENCE</scope>
    <source>
        <strain evidence="5">F60SS</strain>
    </source>
</reference>
<keyword evidence="2" id="KW-0175">Coiled coil</keyword>
<organism evidence="5 6">
    <name type="scientific">Turnera subulata</name>
    <dbReference type="NCBI Taxonomy" id="218843"/>
    <lineage>
        <taxon>Eukaryota</taxon>
        <taxon>Viridiplantae</taxon>
        <taxon>Streptophyta</taxon>
        <taxon>Embryophyta</taxon>
        <taxon>Tracheophyta</taxon>
        <taxon>Spermatophyta</taxon>
        <taxon>Magnoliopsida</taxon>
        <taxon>eudicotyledons</taxon>
        <taxon>Gunneridae</taxon>
        <taxon>Pentapetalae</taxon>
        <taxon>rosids</taxon>
        <taxon>fabids</taxon>
        <taxon>Malpighiales</taxon>
        <taxon>Passifloraceae</taxon>
        <taxon>Turnera</taxon>
    </lineage>
</organism>
<reference evidence="5" key="1">
    <citation type="submission" date="2022-02" db="EMBL/GenBank/DDBJ databases">
        <authorList>
            <person name="Henning P.M."/>
            <person name="McCubbin A.G."/>
            <person name="Shore J.S."/>
        </authorList>
    </citation>
    <scope>NUCLEOTIDE SEQUENCE</scope>
    <source>
        <strain evidence="5">F60SS</strain>
        <tissue evidence="5">Leaves</tissue>
    </source>
</reference>
<dbReference type="PANTHER" id="PTHR33704">
    <property type="entry name" value="PROTEIN HEAT INTOLERANT 4-RELATED"/>
    <property type="match status" value="1"/>
</dbReference>
<dbReference type="AlphaFoldDB" id="A0A9Q0JLS9"/>
<evidence type="ECO:0000313" key="5">
    <source>
        <dbReference type="EMBL" id="KAJ4846284.1"/>
    </source>
</evidence>
<keyword evidence="6" id="KW-1185">Reference proteome</keyword>
<dbReference type="Gene3D" id="6.10.250.2770">
    <property type="match status" value="1"/>
</dbReference>
<dbReference type="PANTHER" id="PTHR33704:SF1">
    <property type="entry name" value="PROTEIN HEAT INTOLERANT 4-RELATED"/>
    <property type="match status" value="1"/>
</dbReference>
<gene>
    <name evidence="5" type="ORF">Tsubulata_008805</name>
</gene>
<accession>A0A9Q0JLS9</accession>
<feature type="region of interest" description="Disordered" evidence="3">
    <location>
        <begin position="1"/>
        <end position="75"/>
    </location>
</feature>
<dbReference type="InterPro" id="IPR039313">
    <property type="entry name" value="HIT4"/>
</dbReference>
<feature type="domain" description="BACK" evidence="4">
    <location>
        <begin position="365"/>
        <end position="407"/>
    </location>
</feature>
<dbReference type="InterPro" id="IPR011705">
    <property type="entry name" value="BACK"/>
</dbReference>
<evidence type="ECO:0000313" key="6">
    <source>
        <dbReference type="Proteomes" id="UP001141552"/>
    </source>
</evidence>
<protein>
    <recommendedName>
        <fullName evidence="4">BACK domain-containing protein</fullName>
    </recommendedName>
</protein>
<dbReference type="OrthoDB" id="20554at2759"/>
<dbReference type="EMBL" id="JAKUCV010001458">
    <property type="protein sequence ID" value="KAJ4846284.1"/>
    <property type="molecule type" value="Genomic_DNA"/>
</dbReference>
<evidence type="ECO:0000256" key="2">
    <source>
        <dbReference type="SAM" id="Coils"/>
    </source>
</evidence>
<feature type="coiled-coil region" evidence="2">
    <location>
        <begin position="252"/>
        <end position="308"/>
    </location>
</feature>
<dbReference type="Proteomes" id="UP001141552">
    <property type="component" value="Unassembled WGS sequence"/>
</dbReference>
<feature type="compositionally biased region" description="Basic residues" evidence="3">
    <location>
        <begin position="1"/>
        <end position="12"/>
    </location>
</feature>
<dbReference type="Gene3D" id="1.25.40.420">
    <property type="match status" value="1"/>
</dbReference>
<name>A0A9Q0JLS9_9ROSI</name>
<evidence type="ECO:0000256" key="1">
    <source>
        <dbReference type="ARBA" id="ARBA00002668"/>
    </source>
</evidence>
<dbReference type="GO" id="GO:1900034">
    <property type="term" value="P:regulation of cellular response to heat"/>
    <property type="evidence" value="ECO:0007669"/>
    <property type="project" value="InterPro"/>
</dbReference>
<evidence type="ECO:0000259" key="4">
    <source>
        <dbReference type="Pfam" id="PF07707"/>
    </source>
</evidence>
<proteinExistence type="predicted"/>
<comment type="caution">
    <text evidence="5">The sequence shown here is derived from an EMBL/GenBank/DDBJ whole genome shotgun (WGS) entry which is preliminary data.</text>
</comment>
<comment type="function">
    <text evidence="1">May act as a substrate-specific adapter of an E3 ubiquitin-protein ligase complex (CUL3-RBX1-BTB) which mediates the ubiquitination and subsequent proteasomal degradation of target proteins.</text>
</comment>